<reference evidence="2" key="1">
    <citation type="submission" date="2021-10" db="EMBL/GenBank/DDBJ databases">
        <title>Loktanella gaetbuli sp. nov., isolated from a tidal flat.</title>
        <authorList>
            <person name="Park S."/>
            <person name="Yoon J.-H."/>
        </authorList>
    </citation>
    <scope>NUCLEOTIDE SEQUENCE</scope>
    <source>
        <strain evidence="2">TSTF-M6</strain>
    </source>
</reference>
<dbReference type="RefSeq" id="WP_090159558.1">
    <property type="nucleotide sequence ID" value="NZ_JAJATZ010000001.1"/>
</dbReference>
<dbReference type="Pfam" id="PF17267">
    <property type="entry name" value="DUF5333"/>
    <property type="match status" value="1"/>
</dbReference>
<protein>
    <submittedName>
        <fullName evidence="2">DUF5333 domain-containing protein</fullName>
    </submittedName>
</protein>
<comment type="caution">
    <text evidence="2">The sequence shown here is derived from an EMBL/GenBank/DDBJ whole genome shotgun (WGS) entry which is preliminary data.</text>
</comment>
<organism evidence="2 3">
    <name type="scientific">Loktanella gaetbuli</name>
    <dbReference type="NCBI Taxonomy" id="2881335"/>
    <lineage>
        <taxon>Bacteria</taxon>
        <taxon>Pseudomonadati</taxon>
        <taxon>Pseudomonadota</taxon>
        <taxon>Alphaproteobacteria</taxon>
        <taxon>Rhodobacterales</taxon>
        <taxon>Roseobacteraceae</taxon>
        <taxon>Loktanella</taxon>
    </lineage>
</organism>
<sequence length="130" mass="13843">MRNLMIAAIAATGLTGPATAQGLADEAEITNGLLVVGMAYEISRQCDDIDARTFQGIRTLLNLKSRARDLGYSSDEVDAYIDDDAQKDRLEAIARRQLVQLGAVTGDPASYCAVGQDQIAKGSGVGRLLR</sequence>
<evidence type="ECO:0000313" key="3">
    <source>
        <dbReference type="Proteomes" id="UP001138961"/>
    </source>
</evidence>
<dbReference type="Proteomes" id="UP001138961">
    <property type="component" value="Unassembled WGS sequence"/>
</dbReference>
<evidence type="ECO:0000313" key="2">
    <source>
        <dbReference type="EMBL" id="MCB5198153.1"/>
    </source>
</evidence>
<accession>A0ABS8BQZ4</accession>
<feature type="chain" id="PRO_5046585973" evidence="1">
    <location>
        <begin position="21"/>
        <end position="130"/>
    </location>
</feature>
<keyword evidence="3" id="KW-1185">Reference proteome</keyword>
<keyword evidence="1" id="KW-0732">Signal</keyword>
<name>A0ABS8BQZ4_9RHOB</name>
<proteinExistence type="predicted"/>
<evidence type="ECO:0000256" key="1">
    <source>
        <dbReference type="SAM" id="SignalP"/>
    </source>
</evidence>
<dbReference type="InterPro" id="IPR020349">
    <property type="entry name" value="Uncharacterised_14.7kDa"/>
</dbReference>
<gene>
    <name evidence="2" type="ORF">LGQ03_02765</name>
</gene>
<feature type="signal peptide" evidence="1">
    <location>
        <begin position="1"/>
        <end position="20"/>
    </location>
</feature>
<dbReference type="EMBL" id="JAJATZ010000001">
    <property type="protein sequence ID" value="MCB5198153.1"/>
    <property type="molecule type" value="Genomic_DNA"/>
</dbReference>